<feature type="transmembrane region" description="Helical" evidence="2">
    <location>
        <begin position="151"/>
        <end position="169"/>
    </location>
</feature>
<keyword evidence="2" id="KW-0812">Transmembrane</keyword>
<evidence type="ECO:0000313" key="3">
    <source>
        <dbReference type="EMBL" id="KZZ92064.1"/>
    </source>
</evidence>
<feature type="region of interest" description="Disordered" evidence="1">
    <location>
        <begin position="288"/>
        <end position="338"/>
    </location>
</feature>
<dbReference type="GO" id="GO:0005886">
    <property type="term" value="C:plasma membrane"/>
    <property type="evidence" value="ECO:0007669"/>
    <property type="project" value="InterPro"/>
</dbReference>
<dbReference type="AlphaFoldDB" id="A0A167Z2A1"/>
<dbReference type="Proteomes" id="UP000078544">
    <property type="component" value="Unassembled WGS sequence"/>
</dbReference>
<dbReference type="GO" id="GO:0051285">
    <property type="term" value="C:cell cortex of cell tip"/>
    <property type="evidence" value="ECO:0007669"/>
    <property type="project" value="TreeGrafter"/>
</dbReference>
<keyword evidence="4" id="KW-1185">Reference proteome</keyword>
<evidence type="ECO:0000313" key="4">
    <source>
        <dbReference type="Proteomes" id="UP000078544"/>
    </source>
</evidence>
<dbReference type="InterPro" id="IPR009571">
    <property type="entry name" value="SUR7/Rim9-like_fungi"/>
</dbReference>
<dbReference type="OrthoDB" id="4480814at2759"/>
<name>A0A167Z2A1_9HYPO</name>
<organism evidence="3 4">
    <name type="scientific">Moelleriella libera RCEF 2490</name>
    <dbReference type="NCBI Taxonomy" id="1081109"/>
    <lineage>
        <taxon>Eukaryota</taxon>
        <taxon>Fungi</taxon>
        <taxon>Dikarya</taxon>
        <taxon>Ascomycota</taxon>
        <taxon>Pezizomycotina</taxon>
        <taxon>Sordariomycetes</taxon>
        <taxon>Hypocreomycetidae</taxon>
        <taxon>Hypocreales</taxon>
        <taxon>Clavicipitaceae</taxon>
        <taxon>Moelleriella</taxon>
    </lineage>
</organism>
<feature type="transmembrane region" description="Helical" evidence="2">
    <location>
        <begin position="7"/>
        <end position="28"/>
    </location>
</feature>
<feature type="transmembrane region" description="Helical" evidence="2">
    <location>
        <begin position="181"/>
        <end position="206"/>
    </location>
</feature>
<dbReference type="InterPro" id="IPR052413">
    <property type="entry name" value="SUR7_domain"/>
</dbReference>
<protein>
    <submittedName>
        <fullName evidence="3">Integral membrane protein</fullName>
    </submittedName>
</protein>
<accession>A0A167Z2A1</accession>
<evidence type="ECO:0000256" key="2">
    <source>
        <dbReference type="SAM" id="Phobius"/>
    </source>
</evidence>
<keyword evidence="2" id="KW-0472">Membrane</keyword>
<dbReference type="GO" id="GO:0031505">
    <property type="term" value="P:fungal-type cell wall organization"/>
    <property type="evidence" value="ECO:0007669"/>
    <property type="project" value="TreeGrafter"/>
</dbReference>
<evidence type="ECO:0000256" key="1">
    <source>
        <dbReference type="SAM" id="MobiDB-lite"/>
    </source>
</evidence>
<dbReference type="Pfam" id="PF06687">
    <property type="entry name" value="SUR7"/>
    <property type="match status" value="1"/>
</dbReference>
<dbReference type="PANTHER" id="PTHR28019:SF3">
    <property type="entry name" value="INTEGRAL MEMBRANE PROTEIN (AFU_ORTHOLOGUE AFUA_6G07470)"/>
    <property type="match status" value="1"/>
</dbReference>
<dbReference type="PANTHER" id="PTHR28019">
    <property type="entry name" value="CELL MEMBRANE PROTEIN YLR413W-RELATED"/>
    <property type="match status" value="1"/>
</dbReference>
<feature type="transmembrane region" description="Helical" evidence="2">
    <location>
        <begin position="226"/>
        <end position="249"/>
    </location>
</feature>
<proteinExistence type="predicted"/>
<reference evidence="3 4" key="1">
    <citation type="journal article" date="2016" name="Genome Biol. Evol.">
        <title>Divergent and convergent evolution of fungal pathogenicity.</title>
        <authorList>
            <person name="Shang Y."/>
            <person name="Xiao G."/>
            <person name="Zheng P."/>
            <person name="Cen K."/>
            <person name="Zhan S."/>
            <person name="Wang C."/>
        </authorList>
    </citation>
    <scope>NUCLEOTIDE SEQUENCE [LARGE SCALE GENOMIC DNA]</scope>
    <source>
        <strain evidence="3 4">RCEF 2490</strain>
    </source>
</reference>
<comment type="caution">
    <text evidence="3">The sequence shown here is derived from an EMBL/GenBank/DDBJ whole genome shotgun (WGS) entry which is preliminary data.</text>
</comment>
<keyword evidence="2" id="KW-1133">Transmembrane helix</keyword>
<sequence>MGVGRFVCVAVPLVLTVASIIALLVATLSGVTHTQLWMFEIDTTNLSISPAEAANIAGKLGVLPRQVKLGNISAADLGLANKYEVNLWGYCSTAPDGKRECTKAQFDWANSALNTSVLEQLTSATGVTLKLPNEIKNALKTFRTVTKWTEVAFIVALVALGAELVFGIFANCSRAVSCCTWLFASIAAVLVGVAAGLATAMSTVVVGSVEGTAKFYGVQGTVGGRFLAATWIGAAFAIGAAFFWIFTICCCKPDHRRKSGAAKYRDHHNDGGEKLLPPTGTYRPLSHNYEMQGGSGGGGQPNGFYNPAQHQTGMSAGPRHPSGQGRTDLAYEPYTHRV</sequence>
<gene>
    <name evidence="3" type="ORF">AAL_06274</name>
</gene>
<dbReference type="EMBL" id="AZGY01000016">
    <property type="protein sequence ID" value="KZZ92064.1"/>
    <property type="molecule type" value="Genomic_DNA"/>
</dbReference>